<dbReference type="AlphaFoldDB" id="A0A285P5J5"/>
<feature type="transmembrane region" description="Helical" evidence="1">
    <location>
        <begin position="351"/>
        <end position="372"/>
    </location>
</feature>
<feature type="transmembrane region" description="Helical" evidence="1">
    <location>
        <begin position="132"/>
        <end position="153"/>
    </location>
</feature>
<reference evidence="3" key="1">
    <citation type="submission" date="2017-09" db="EMBL/GenBank/DDBJ databases">
        <authorList>
            <person name="Varghese N."/>
            <person name="Submissions S."/>
        </authorList>
    </citation>
    <scope>NUCLEOTIDE SEQUENCE [LARGE SCALE GENOMIC DNA]</scope>
    <source>
        <strain evidence="3">DSM 2913</strain>
    </source>
</reference>
<sequence>MIVHKKANALLYLLTICAFISITLFEAFVIIILVYYTFYMLKAKSMPKGILLKPLLLYAIPTLLSTALYMPQYLNKGIERSVFMFVYPLGSYVKFSEKFLYTFNMMLLMIGYTLIPVVIYKFYRTGEPAPLWGGWFEVGMFYSIFSLSALSLFLKRRRYFYLLSFFLFFGFVLLSARRSTLLALGFTLLIFAFLLRRYLSFKFVVVLSVLLSFMGGSAFYLLVKKDERFGTFYQVITGQKPINDDTLNKISSLRWQNFKAGIEVVKKDLRDKNLLPILIGHGINSGFLLEPKSPVGGTYESVIFLSEFIEGGILRLVGIVWIFISYYSFIIKYRINQDTVLLSPFLLAPSVVFAGSIFTGFWDALLPLYLIWFRMAEKSYF</sequence>
<feature type="transmembrane region" description="Helical" evidence="1">
    <location>
        <begin position="50"/>
        <end position="70"/>
    </location>
</feature>
<feature type="transmembrane region" description="Helical" evidence="1">
    <location>
        <begin position="99"/>
        <end position="120"/>
    </location>
</feature>
<evidence type="ECO:0000313" key="3">
    <source>
        <dbReference type="Proteomes" id="UP000218627"/>
    </source>
</evidence>
<organism evidence="2 3">
    <name type="scientific">Hydrogenobacter hydrogenophilus</name>
    <dbReference type="NCBI Taxonomy" id="35835"/>
    <lineage>
        <taxon>Bacteria</taxon>
        <taxon>Pseudomonadati</taxon>
        <taxon>Aquificota</taxon>
        <taxon>Aquificia</taxon>
        <taxon>Aquificales</taxon>
        <taxon>Aquificaceae</taxon>
        <taxon>Hydrogenobacter</taxon>
    </lineage>
</organism>
<protein>
    <recommendedName>
        <fullName evidence="4">O-Antigen ligase</fullName>
    </recommendedName>
</protein>
<feature type="transmembrane region" description="Helical" evidence="1">
    <location>
        <begin position="313"/>
        <end position="331"/>
    </location>
</feature>
<proteinExistence type="predicted"/>
<accession>A0A285P5J5</accession>
<feature type="transmembrane region" description="Helical" evidence="1">
    <location>
        <begin position="12"/>
        <end position="38"/>
    </location>
</feature>
<name>A0A285P5J5_9AQUI</name>
<evidence type="ECO:0000313" key="2">
    <source>
        <dbReference type="EMBL" id="SNZ16994.1"/>
    </source>
</evidence>
<keyword evidence="1" id="KW-1133">Transmembrane helix</keyword>
<dbReference type="Proteomes" id="UP000218627">
    <property type="component" value="Unassembled WGS sequence"/>
</dbReference>
<keyword evidence="3" id="KW-1185">Reference proteome</keyword>
<evidence type="ECO:0008006" key="4">
    <source>
        <dbReference type="Google" id="ProtNLM"/>
    </source>
</evidence>
<feature type="transmembrane region" description="Helical" evidence="1">
    <location>
        <begin position="159"/>
        <end position="176"/>
    </location>
</feature>
<dbReference type="EMBL" id="OBEN01000018">
    <property type="protein sequence ID" value="SNZ16994.1"/>
    <property type="molecule type" value="Genomic_DNA"/>
</dbReference>
<evidence type="ECO:0000256" key="1">
    <source>
        <dbReference type="SAM" id="Phobius"/>
    </source>
</evidence>
<keyword evidence="1" id="KW-0812">Transmembrane</keyword>
<gene>
    <name evidence="2" type="ORF">SAMN06265353_1759</name>
</gene>
<feature type="transmembrane region" description="Helical" evidence="1">
    <location>
        <begin position="205"/>
        <end position="223"/>
    </location>
</feature>
<dbReference type="RefSeq" id="WP_245810128.1">
    <property type="nucleotide sequence ID" value="NZ_OBEN01000018.1"/>
</dbReference>
<keyword evidence="1" id="KW-0472">Membrane</keyword>